<dbReference type="GeneID" id="30976907"/>
<evidence type="ECO:0000259" key="2">
    <source>
        <dbReference type="Pfam" id="PF18637"/>
    </source>
</evidence>
<dbReference type="OMA" id="SIHQVVC"/>
<gene>
    <name evidence="4" type="ORF">ASPACDRAFT_56131</name>
</gene>
<dbReference type="SUPFAM" id="SSF69318">
    <property type="entry name" value="Integrin alpha N-terminal domain"/>
    <property type="match status" value="1"/>
</dbReference>
<accession>A0A1L9X8L1</accession>
<dbReference type="Pfam" id="PF22301">
    <property type="entry name" value="AUDH_beta_propeller"/>
    <property type="match status" value="2"/>
</dbReference>
<keyword evidence="5" id="KW-1185">Reference proteome</keyword>
<dbReference type="InterPro" id="IPR054583">
    <property type="entry name" value="Beta-prop_AUDH"/>
</dbReference>
<dbReference type="RefSeq" id="XP_020061018.1">
    <property type="nucleotide sequence ID" value="XM_020203093.1"/>
</dbReference>
<evidence type="ECO:0000256" key="1">
    <source>
        <dbReference type="SAM" id="MobiDB-lite"/>
    </source>
</evidence>
<proteinExistence type="predicted"/>
<evidence type="ECO:0000259" key="3">
    <source>
        <dbReference type="Pfam" id="PF22301"/>
    </source>
</evidence>
<evidence type="ECO:0000313" key="5">
    <source>
        <dbReference type="Proteomes" id="UP000184546"/>
    </source>
</evidence>
<dbReference type="EMBL" id="KV878970">
    <property type="protein sequence ID" value="OJK04679.1"/>
    <property type="molecule type" value="Genomic_DNA"/>
</dbReference>
<feature type="domain" description="Aldos-2-ulose dehydratase beta-propeller" evidence="3">
    <location>
        <begin position="114"/>
        <end position="190"/>
    </location>
</feature>
<feature type="domain" description="Aldos-2-ulose dehydratase/isomerase (AUDH) Cupin" evidence="2">
    <location>
        <begin position="456"/>
        <end position="774"/>
    </location>
</feature>
<protein>
    <submittedName>
        <fullName evidence="4">Uncharacterized protein</fullName>
    </submittedName>
</protein>
<dbReference type="InterPro" id="IPR028994">
    <property type="entry name" value="Integrin_alpha_N"/>
</dbReference>
<dbReference type="OrthoDB" id="5378718at2759"/>
<reference evidence="5" key="1">
    <citation type="journal article" date="2017" name="Genome Biol.">
        <title>Comparative genomics reveals high biological diversity and specific adaptations in the industrially and medically important fungal genus Aspergillus.</title>
        <authorList>
            <person name="de Vries R.P."/>
            <person name="Riley R."/>
            <person name="Wiebenga A."/>
            <person name="Aguilar-Osorio G."/>
            <person name="Amillis S."/>
            <person name="Uchima C.A."/>
            <person name="Anderluh G."/>
            <person name="Asadollahi M."/>
            <person name="Askin M."/>
            <person name="Barry K."/>
            <person name="Battaglia E."/>
            <person name="Bayram O."/>
            <person name="Benocci T."/>
            <person name="Braus-Stromeyer S.A."/>
            <person name="Caldana C."/>
            <person name="Canovas D."/>
            <person name="Cerqueira G.C."/>
            <person name="Chen F."/>
            <person name="Chen W."/>
            <person name="Choi C."/>
            <person name="Clum A."/>
            <person name="Dos Santos R.A."/>
            <person name="Damasio A.R."/>
            <person name="Diallinas G."/>
            <person name="Emri T."/>
            <person name="Fekete E."/>
            <person name="Flipphi M."/>
            <person name="Freyberg S."/>
            <person name="Gallo A."/>
            <person name="Gournas C."/>
            <person name="Habgood R."/>
            <person name="Hainaut M."/>
            <person name="Harispe M.L."/>
            <person name="Henrissat B."/>
            <person name="Hilden K.S."/>
            <person name="Hope R."/>
            <person name="Hossain A."/>
            <person name="Karabika E."/>
            <person name="Karaffa L."/>
            <person name="Karanyi Z."/>
            <person name="Krasevec N."/>
            <person name="Kuo A."/>
            <person name="Kusch H."/>
            <person name="LaButti K."/>
            <person name="Lagendijk E.L."/>
            <person name="Lapidus A."/>
            <person name="Levasseur A."/>
            <person name="Lindquist E."/>
            <person name="Lipzen A."/>
            <person name="Logrieco A.F."/>
            <person name="MacCabe A."/>
            <person name="Maekelae M.R."/>
            <person name="Malavazi I."/>
            <person name="Melin P."/>
            <person name="Meyer V."/>
            <person name="Mielnichuk N."/>
            <person name="Miskei M."/>
            <person name="Molnar A.P."/>
            <person name="Mule G."/>
            <person name="Ngan C.Y."/>
            <person name="Orejas M."/>
            <person name="Orosz E."/>
            <person name="Ouedraogo J.P."/>
            <person name="Overkamp K.M."/>
            <person name="Park H.-S."/>
            <person name="Perrone G."/>
            <person name="Piumi F."/>
            <person name="Punt P.J."/>
            <person name="Ram A.F."/>
            <person name="Ramon A."/>
            <person name="Rauscher S."/>
            <person name="Record E."/>
            <person name="Riano-Pachon D.M."/>
            <person name="Robert V."/>
            <person name="Roehrig J."/>
            <person name="Ruller R."/>
            <person name="Salamov A."/>
            <person name="Salih N.S."/>
            <person name="Samson R.A."/>
            <person name="Sandor E."/>
            <person name="Sanguinetti M."/>
            <person name="Schuetze T."/>
            <person name="Sepcic K."/>
            <person name="Shelest E."/>
            <person name="Sherlock G."/>
            <person name="Sophianopoulou V."/>
            <person name="Squina F.M."/>
            <person name="Sun H."/>
            <person name="Susca A."/>
            <person name="Todd R.B."/>
            <person name="Tsang A."/>
            <person name="Unkles S.E."/>
            <person name="van de Wiele N."/>
            <person name="van Rossen-Uffink D."/>
            <person name="Oliveira J.V."/>
            <person name="Vesth T.C."/>
            <person name="Visser J."/>
            <person name="Yu J.-H."/>
            <person name="Zhou M."/>
            <person name="Andersen M.R."/>
            <person name="Archer D.B."/>
            <person name="Baker S.E."/>
            <person name="Benoit I."/>
            <person name="Brakhage A.A."/>
            <person name="Braus G.H."/>
            <person name="Fischer R."/>
            <person name="Frisvad J.C."/>
            <person name="Goldman G.H."/>
            <person name="Houbraken J."/>
            <person name="Oakley B."/>
            <person name="Pocsi I."/>
            <person name="Scazzocchio C."/>
            <person name="Seiboth B."/>
            <person name="vanKuyk P.A."/>
            <person name="Wortman J."/>
            <person name="Dyer P.S."/>
            <person name="Grigoriev I.V."/>
        </authorList>
    </citation>
    <scope>NUCLEOTIDE SEQUENCE [LARGE SCALE GENOMIC DNA]</scope>
    <source>
        <strain evidence="5">ATCC 16872 / CBS 172.66 / WB 5094</strain>
    </source>
</reference>
<name>A0A1L9X8L1_ASPA1</name>
<dbReference type="Gene3D" id="2.60.120.990">
    <property type="match status" value="1"/>
</dbReference>
<feature type="domain" description="Aldos-2-ulose dehydratase beta-propeller" evidence="3">
    <location>
        <begin position="191"/>
        <end position="284"/>
    </location>
</feature>
<dbReference type="InterPro" id="IPR040887">
    <property type="entry name" value="AUDH_Cupin"/>
</dbReference>
<evidence type="ECO:0000313" key="4">
    <source>
        <dbReference type="EMBL" id="OJK04679.1"/>
    </source>
</evidence>
<dbReference type="Proteomes" id="UP000184546">
    <property type="component" value="Unassembled WGS sequence"/>
</dbReference>
<dbReference type="VEuPathDB" id="FungiDB:ASPACDRAFT_56131"/>
<organism evidence="4 5">
    <name type="scientific">Aspergillus aculeatus (strain ATCC 16872 / CBS 172.66 / WB 5094)</name>
    <dbReference type="NCBI Taxonomy" id="690307"/>
    <lineage>
        <taxon>Eukaryota</taxon>
        <taxon>Fungi</taxon>
        <taxon>Dikarya</taxon>
        <taxon>Ascomycota</taxon>
        <taxon>Pezizomycotina</taxon>
        <taxon>Eurotiomycetes</taxon>
        <taxon>Eurotiomycetidae</taxon>
        <taxon>Eurotiales</taxon>
        <taxon>Aspergillaceae</taxon>
        <taxon>Aspergillus</taxon>
        <taxon>Aspergillus subgen. Circumdati</taxon>
    </lineage>
</organism>
<dbReference type="Pfam" id="PF18637">
    <property type="entry name" value="AUDH_Cupin"/>
    <property type="match status" value="1"/>
</dbReference>
<sequence length="792" mass="86850">MAEISVPSFRAIDLDLDRTDGYFVHTFHFSKDDAVPGVVVRWRFGMDSGDVAILDNPLATNPKASVCDAWTKQVVATLPKPTAIVSMDITGNGWTDLVVSYQLGASMLGCDPDGGHIVWLENPGRDGLGKQDPWKAHYIGRWPAMHRLTMGRFTQKDHDEVIAASVVCGPHNKAQAVPILLFSPPGDVENAGDGPDGRDSFYVASREGLSRLYYDDDDKKWQHEKIGAGLPKDPSQDPNSETPGMGDFWGTGGADTGRIADDPCAYIASVEPFHGFRVSVYVKDGGAHAGPQQQQAWTRHVLDSYGTPTQQTKTGAGPVHYVVCGDFDGDGDDEFLVSMFGPIDRDSCGNSAPGVGGYHPFKELQAEIRPLLTQTSFQGIMYYKAVDLANGVFAKWRISERTSGRIALGNFTNSKQIDIASIDFSMKSYRVEPNPRVQLLVNETQQLAQARDIARSIRGTVWDEEGLVYIPEPTAIHAPSTLPLIKVGDYAISVEVHPPNATVEAIPGDGVKALYGSLADQKQKTWRPIGGPAFPAKQSIAVGSTEDEEPDQGPEAEAGDWTVLLEKVELTTDATQGAVFLRLHRETHDGPWPCVDKVPVEVTFKTVSPHLTLPDLAFRPVQELWWGGDAYAGVNYHNLRGFNFQFADDKGPIAHLQFWAAGTKTNSHFHNHSNDILRELGICLSNGTEEGGVWVPCAPDSKRSAAELNMLQANHPEKFTRLALKELEEHGRVWEVDEDGQASRGWQNVVVYPWHTWRGGKGENMDVWMTVEFDADLDLGKSSTGGVRVAMR</sequence>
<feature type="region of interest" description="Disordered" evidence="1">
    <location>
        <begin position="226"/>
        <end position="247"/>
    </location>
</feature>
<dbReference type="AlphaFoldDB" id="A0A1L9X8L1"/>